<evidence type="ECO:0000313" key="3">
    <source>
        <dbReference type="WBParaSite" id="BTMF_0001154301-mRNA-1"/>
    </source>
</evidence>
<reference evidence="1 2" key="2">
    <citation type="submission" date="2018-11" db="EMBL/GenBank/DDBJ databases">
        <authorList>
            <consortium name="Pathogen Informatics"/>
        </authorList>
    </citation>
    <scope>NUCLEOTIDE SEQUENCE [LARGE SCALE GENOMIC DNA]</scope>
</reference>
<reference evidence="3" key="1">
    <citation type="submission" date="2017-02" db="UniProtKB">
        <authorList>
            <consortium name="WormBaseParasite"/>
        </authorList>
    </citation>
    <scope>IDENTIFICATION</scope>
</reference>
<proteinExistence type="predicted"/>
<protein>
    <submittedName>
        <fullName evidence="1 3">Uncharacterized protein</fullName>
    </submittedName>
</protein>
<evidence type="ECO:0000313" key="2">
    <source>
        <dbReference type="Proteomes" id="UP000280834"/>
    </source>
</evidence>
<gene>
    <name evidence="1" type="ORF">BTMF_LOCUS9577</name>
</gene>
<dbReference type="Proteomes" id="UP000280834">
    <property type="component" value="Unassembled WGS sequence"/>
</dbReference>
<dbReference type="WBParaSite" id="BTMF_0001154301-mRNA-1">
    <property type="protein sequence ID" value="BTMF_0001154301-mRNA-1"/>
    <property type="gene ID" value="BTMF_0001154301"/>
</dbReference>
<dbReference type="EMBL" id="UZAG01017028">
    <property type="protein sequence ID" value="VDO32403.1"/>
    <property type="molecule type" value="Genomic_DNA"/>
</dbReference>
<sequence length="77" mass="8973">MHYMLNRSSFVFYKIALLPDNLHLKKKILYIDERRKKHEIVILDIVVPENVPDISISIVFESVHCSILLSLLLGILN</sequence>
<accession>A0A0R3QUZ1</accession>
<dbReference type="AlphaFoldDB" id="A0A0R3QUZ1"/>
<keyword evidence="2" id="KW-1185">Reference proteome</keyword>
<organism evidence="3">
    <name type="scientific">Brugia timori</name>
    <dbReference type="NCBI Taxonomy" id="42155"/>
    <lineage>
        <taxon>Eukaryota</taxon>
        <taxon>Metazoa</taxon>
        <taxon>Ecdysozoa</taxon>
        <taxon>Nematoda</taxon>
        <taxon>Chromadorea</taxon>
        <taxon>Rhabditida</taxon>
        <taxon>Spirurina</taxon>
        <taxon>Spiruromorpha</taxon>
        <taxon>Filarioidea</taxon>
        <taxon>Onchocercidae</taxon>
        <taxon>Brugia</taxon>
    </lineage>
</organism>
<evidence type="ECO:0000313" key="1">
    <source>
        <dbReference type="EMBL" id="VDO32403.1"/>
    </source>
</evidence>
<name>A0A0R3QUZ1_9BILA</name>